<name>A0A370GPR5_9BACI</name>
<dbReference type="InterPro" id="IPR001387">
    <property type="entry name" value="Cro/C1-type_HTH"/>
</dbReference>
<dbReference type="RefSeq" id="WP_114744535.1">
    <property type="nucleotide sequence ID" value="NZ_QQAY01000002.1"/>
</dbReference>
<evidence type="ECO:0000256" key="1">
    <source>
        <dbReference type="ARBA" id="ARBA00023125"/>
    </source>
</evidence>
<dbReference type="Gene3D" id="1.10.260.40">
    <property type="entry name" value="lambda repressor-like DNA-binding domains"/>
    <property type="match status" value="1"/>
</dbReference>
<dbReference type="Pfam" id="PF01381">
    <property type="entry name" value="HTH_3"/>
    <property type="match status" value="1"/>
</dbReference>
<dbReference type="GO" id="GO:0003700">
    <property type="term" value="F:DNA-binding transcription factor activity"/>
    <property type="evidence" value="ECO:0007669"/>
    <property type="project" value="TreeGrafter"/>
</dbReference>
<dbReference type="SMART" id="SM00530">
    <property type="entry name" value="HTH_XRE"/>
    <property type="match status" value="1"/>
</dbReference>
<comment type="caution">
    <text evidence="3">The sequence shown here is derived from an EMBL/GenBank/DDBJ whole genome shotgun (WGS) entry which is preliminary data.</text>
</comment>
<dbReference type="Proteomes" id="UP000255326">
    <property type="component" value="Unassembled WGS sequence"/>
</dbReference>
<evidence type="ECO:0000313" key="3">
    <source>
        <dbReference type="EMBL" id="RDI45715.1"/>
    </source>
</evidence>
<dbReference type="InterPro" id="IPR050807">
    <property type="entry name" value="TransReg_Diox_bact_type"/>
</dbReference>
<dbReference type="CDD" id="cd00093">
    <property type="entry name" value="HTH_XRE"/>
    <property type="match status" value="1"/>
</dbReference>
<gene>
    <name evidence="3" type="ORF">DFR59_102348</name>
</gene>
<sequence length="114" mass="13091">MLGQKIYELRKRKGLTLSELADRADISKSYLSNIERNINKNPSIQVTKKIAAVLDVDLNVLLNADSKKINETIETEIADLAKELKSSGIEREQIEEYRTLLEFIKWKNQNSDVK</sequence>
<dbReference type="PROSITE" id="PS50943">
    <property type="entry name" value="HTH_CROC1"/>
    <property type="match status" value="1"/>
</dbReference>
<dbReference type="PANTHER" id="PTHR46797:SF1">
    <property type="entry name" value="METHYLPHOSPHONATE SYNTHASE"/>
    <property type="match status" value="1"/>
</dbReference>
<dbReference type="InterPro" id="IPR010982">
    <property type="entry name" value="Lambda_DNA-bd_dom_sf"/>
</dbReference>
<proteinExistence type="predicted"/>
<dbReference type="GO" id="GO:0003677">
    <property type="term" value="F:DNA binding"/>
    <property type="evidence" value="ECO:0007669"/>
    <property type="project" value="UniProtKB-KW"/>
</dbReference>
<reference evidence="3 4" key="1">
    <citation type="submission" date="2018-07" db="EMBL/GenBank/DDBJ databases">
        <title>Genomic Encyclopedia of Type Strains, Phase IV (KMG-IV): sequencing the most valuable type-strain genomes for metagenomic binning, comparative biology and taxonomic classification.</title>
        <authorList>
            <person name="Goeker M."/>
        </authorList>
    </citation>
    <scope>NUCLEOTIDE SEQUENCE [LARGE SCALE GENOMIC DNA]</scope>
    <source>
        <strain evidence="3 4">DSM 25281</strain>
    </source>
</reference>
<feature type="domain" description="HTH cro/C1-type" evidence="2">
    <location>
        <begin position="6"/>
        <end position="61"/>
    </location>
</feature>
<keyword evidence="4" id="KW-1185">Reference proteome</keyword>
<organism evidence="3 4">
    <name type="scientific">Falsibacillus pallidus</name>
    <dbReference type="NCBI Taxonomy" id="493781"/>
    <lineage>
        <taxon>Bacteria</taxon>
        <taxon>Bacillati</taxon>
        <taxon>Bacillota</taxon>
        <taxon>Bacilli</taxon>
        <taxon>Bacillales</taxon>
        <taxon>Bacillaceae</taxon>
        <taxon>Falsibacillus</taxon>
    </lineage>
</organism>
<evidence type="ECO:0000259" key="2">
    <source>
        <dbReference type="PROSITE" id="PS50943"/>
    </source>
</evidence>
<dbReference type="AlphaFoldDB" id="A0A370GPR5"/>
<accession>A0A370GPR5</accession>
<keyword evidence="1" id="KW-0238">DNA-binding</keyword>
<dbReference type="PANTHER" id="PTHR46797">
    <property type="entry name" value="HTH-TYPE TRANSCRIPTIONAL REGULATOR"/>
    <property type="match status" value="1"/>
</dbReference>
<dbReference type="OrthoDB" id="1859224at2"/>
<protein>
    <submittedName>
        <fullName evidence="3">XRE family transcriptional regulator of biofilm formation</fullName>
    </submittedName>
</protein>
<dbReference type="EMBL" id="QQAY01000002">
    <property type="protein sequence ID" value="RDI45715.1"/>
    <property type="molecule type" value="Genomic_DNA"/>
</dbReference>
<dbReference type="SUPFAM" id="SSF47413">
    <property type="entry name" value="lambda repressor-like DNA-binding domains"/>
    <property type="match status" value="1"/>
</dbReference>
<evidence type="ECO:0000313" key="4">
    <source>
        <dbReference type="Proteomes" id="UP000255326"/>
    </source>
</evidence>
<dbReference type="GO" id="GO:0005829">
    <property type="term" value="C:cytosol"/>
    <property type="evidence" value="ECO:0007669"/>
    <property type="project" value="TreeGrafter"/>
</dbReference>